<reference evidence="8" key="2">
    <citation type="submission" date="2020-11" db="EMBL/GenBank/DDBJ databases">
        <authorList>
            <person name="McCartney M.A."/>
            <person name="Auch B."/>
            <person name="Kono T."/>
            <person name="Mallez S."/>
            <person name="Becker A."/>
            <person name="Gohl D.M."/>
            <person name="Silverstein K.A.T."/>
            <person name="Koren S."/>
            <person name="Bechman K.B."/>
            <person name="Herman A."/>
            <person name="Abrahante J.E."/>
            <person name="Garbe J."/>
        </authorList>
    </citation>
    <scope>NUCLEOTIDE SEQUENCE</scope>
    <source>
        <strain evidence="8">Duluth1</strain>
        <tissue evidence="8">Whole animal</tissue>
    </source>
</reference>
<dbReference type="EMBL" id="JAIWYP010000001">
    <property type="protein sequence ID" value="KAH3883863.1"/>
    <property type="molecule type" value="Genomic_DNA"/>
</dbReference>
<dbReference type="GO" id="GO:0005576">
    <property type="term" value="C:extracellular region"/>
    <property type="evidence" value="ECO:0007669"/>
    <property type="project" value="UniProtKB-SubCell"/>
</dbReference>
<evidence type="ECO:0000256" key="5">
    <source>
        <dbReference type="ARBA" id="ARBA00022833"/>
    </source>
</evidence>
<comment type="cofactor">
    <cofactor evidence="6">
        <name>Zn(2+)</name>
        <dbReference type="ChEBI" id="CHEBI:29105"/>
    </cofactor>
</comment>
<keyword evidence="4 6" id="KW-0479">Metal-binding</keyword>
<organism evidence="8 9">
    <name type="scientific">Dreissena polymorpha</name>
    <name type="common">Zebra mussel</name>
    <name type="synonym">Mytilus polymorpha</name>
    <dbReference type="NCBI Taxonomy" id="45954"/>
    <lineage>
        <taxon>Eukaryota</taxon>
        <taxon>Metazoa</taxon>
        <taxon>Spiralia</taxon>
        <taxon>Lophotrochozoa</taxon>
        <taxon>Mollusca</taxon>
        <taxon>Bivalvia</taxon>
        <taxon>Autobranchia</taxon>
        <taxon>Heteroconchia</taxon>
        <taxon>Euheterodonta</taxon>
        <taxon>Imparidentia</taxon>
        <taxon>Neoheterodontei</taxon>
        <taxon>Myida</taxon>
        <taxon>Dreissenoidea</taxon>
        <taxon>Dreissenidae</taxon>
        <taxon>Dreissena</taxon>
    </lineage>
</organism>
<dbReference type="CDD" id="cd00326">
    <property type="entry name" value="alpha_CA"/>
    <property type="match status" value="1"/>
</dbReference>
<dbReference type="InterPro" id="IPR023561">
    <property type="entry name" value="Carbonic_anhydrase_a-class"/>
</dbReference>
<accession>A0A9D4MU97</accession>
<dbReference type="PANTHER" id="PTHR18952:SF124">
    <property type="entry name" value="CARBONIC ANHYDRASE 7"/>
    <property type="match status" value="1"/>
</dbReference>
<dbReference type="InterPro" id="IPR036398">
    <property type="entry name" value="CA_dom_sf"/>
</dbReference>
<sequence>MYPLGWGYTKENGPRTWHKQYPIAVNGNRQSPINIVSRMAVFDFTLKATRLEVNYTPEDNVVLKNNGNSIGCQITKTGYLTGGPLGNNQFKLAEFHLHWGADNRRGSEHMIDGKMFAAELHLVHWNTKYGSIAEAIDKSDGLAVLGVMIEPGHEHPAFSVVSNNFGGLIQPHSNATISSYLNPRDLLPCEHTTPVLGRSRFSHVTSRCISDYWTYEGSLTTQPLFESVQWIVFKKPIEFSQRQFTQRQFSQRQFSQRQFSQRQFSQRQFSQRQFSQRQFSQRQVWVYSCMSLFLKTPGSTARKDSNSK</sequence>
<evidence type="ECO:0000256" key="2">
    <source>
        <dbReference type="ARBA" id="ARBA00010718"/>
    </source>
</evidence>
<keyword evidence="6" id="KW-0456">Lyase</keyword>
<dbReference type="SMART" id="SM01057">
    <property type="entry name" value="Carb_anhydrase"/>
    <property type="match status" value="1"/>
</dbReference>
<comment type="subcellular location">
    <subcellularLocation>
        <location evidence="1">Secreted</location>
    </subcellularLocation>
</comment>
<dbReference type="PROSITE" id="PS00162">
    <property type="entry name" value="ALPHA_CA_1"/>
    <property type="match status" value="1"/>
</dbReference>
<keyword evidence="3" id="KW-0964">Secreted</keyword>
<dbReference type="PANTHER" id="PTHR18952">
    <property type="entry name" value="CARBONIC ANHYDRASE"/>
    <property type="match status" value="1"/>
</dbReference>
<dbReference type="SUPFAM" id="SSF51069">
    <property type="entry name" value="Carbonic anhydrase"/>
    <property type="match status" value="1"/>
</dbReference>
<proteinExistence type="inferred from homology"/>
<dbReference type="GO" id="GO:0005737">
    <property type="term" value="C:cytoplasm"/>
    <property type="evidence" value="ECO:0007669"/>
    <property type="project" value="TreeGrafter"/>
</dbReference>
<dbReference type="InterPro" id="IPR001148">
    <property type="entry name" value="CA_dom"/>
</dbReference>
<evidence type="ECO:0000313" key="9">
    <source>
        <dbReference type="Proteomes" id="UP000828390"/>
    </source>
</evidence>
<dbReference type="GO" id="GO:0008270">
    <property type="term" value="F:zinc ion binding"/>
    <property type="evidence" value="ECO:0007669"/>
    <property type="project" value="UniProtKB-UniRule"/>
</dbReference>
<dbReference type="PROSITE" id="PS51144">
    <property type="entry name" value="ALPHA_CA_2"/>
    <property type="match status" value="1"/>
</dbReference>
<evidence type="ECO:0000256" key="4">
    <source>
        <dbReference type="ARBA" id="ARBA00022723"/>
    </source>
</evidence>
<feature type="domain" description="Alpha-carbonic anhydrase" evidence="7">
    <location>
        <begin position="4"/>
        <end position="288"/>
    </location>
</feature>
<comment type="function">
    <text evidence="6">Reversible hydration of carbon dioxide.</text>
</comment>
<dbReference type="GO" id="GO:0004089">
    <property type="term" value="F:carbonate dehydratase activity"/>
    <property type="evidence" value="ECO:0007669"/>
    <property type="project" value="UniProtKB-UniRule"/>
</dbReference>
<dbReference type="AlphaFoldDB" id="A0A9D4MU97"/>
<dbReference type="InterPro" id="IPR018338">
    <property type="entry name" value="Carbonic_anhydrase_a-class_CS"/>
</dbReference>
<evidence type="ECO:0000256" key="3">
    <source>
        <dbReference type="ARBA" id="ARBA00022525"/>
    </source>
</evidence>
<reference evidence="8" key="1">
    <citation type="journal article" date="2019" name="bioRxiv">
        <title>The Genome of the Zebra Mussel, Dreissena polymorpha: A Resource for Invasive Species Research.</title>
        <authorList>
            <person name="McCartney M.A."/>
            <person name="Auch B."/>
            <person name="Kono T."/>
            <person name="Mallez S."/>
            <person name="Zhang Y."/>
            <person name="Obille A."/>
            <person name="Becker A."/>
            <person name="Abrahante J.E."/>
            <person name="Garbe J."/>
            <person name="Badalamenti J.P."/>
            <person name="Herman A."/>
            <person name="Mangelson H."/>
            <person name="Liachko I."/>
            <person name="Sullivan S."/>
            <person name="Sone E.D."/>
            <person name="Koren S."/>
            <person name="Silverstein K.A.T."/>
            <person name="Beckman K.B."/>
            <person name="Gohl D.M."/>
        </authorList>
    </citation>
    <scope>NUCLEOTIDE SEQUENCE</scope>
    <source>
        <strain evidence="8">Duluth1</strain>
        <tissue evidence="8">Whole animal</tissue>
    </source>
</reference>
<evidence type="ECO:0000259" key="7">
    <source>
        <dbReference type="PROSITE" id="PS51144"/>
    </source>
</evidence>
<name>A0A9D4MU97_DREPO</name>
<evidence type="ECO:0000256" key="6">
    <source>
        <dbReference type="RuleBase" id="RU367011"/>
    </source>
</evidence>
<comment type="caution">
    <text evidence="8">The sequence shown here is derived from an EMBL/GenBank/DDBJ whole genome shotgun (WGS) entry which is preliminary data.</text>
</comment>
<comment type="similarity">
    <text evidence="2 6">Belongs to the alpha-carbonic anhydrase family.</text>
</comment>
<evidence type="ECO:0000256" key="1">
    <source>
        <dbReference type="ARBA" id="ARBA00004613"/>
    </source>
</evidence>
<comment type="catalytic activity">
    <reaction evidence="6">
        <text>hydrogencarbonate + H(+) = CO2 + H2O</text>
        <dbReference type="Rhea" id="RHEA:10748"/>
        <dbReference type="ChEBI" id="CHEBI:15377"/>
        <dbReference type="ChEBI" id="CHEBI:15378"/>
        <dbReference type="ChEBI" id="CHEBI:16526"/>
        <dbReference type="ChEBI" id="CHEBI:17544"/>
        <dbReference type="EC" id="4.2.1.1"/>
    </reaction>
</comment>
<keyword evidence="9" id="KW-1185">Reference proteome</keyword>
<keyword evidence="5 6" id="KW-0862">Zinc</keyword>
<protein>
    <recommendedName>
        <fullName evidence="6">Carbonic anhydrase</fullName>
        <ecNumber evidence="6">4.2.1.1</ecNumber>
    </recommendedName>
</protein>
<dbReference type="Gene3D" id="3.10.200.10">
    <property type="entry name" value="Alpha carbonic anhydrase"/>
    <property type="match status" value="1"/>
</dbReference>
<dbReference type="EC" id="4.2.1.1" evidence="6"/>
<evidence type="ECO:0000313" key="8">
    <source>
        <dbReference type="EMBL" id="KAH3883863.1"/>
    </source>
</evidence>
<gene>
    <name evidence="8" type="ORF">DPMN_007831</name>
</gene>
<dbReference type="Proteomes" id="UP000828390">
    <property type="component" value="Unassembled WGS sequence"/>
</dbReference>
<dbReference type="Pfam" id="PF00194">
    <property type="entry name" value="Carb_anhydrase"/>
    <property type="match status" value="1"/>
</dbReference>